<dbReference type="AlphaFoldDB" id="A0A1M5KCN7"/>
<accession>A0A1M5KCN7</accession>
<evidence type="ECO:0000313" key="4">
    <source>
        <dbReference type="Proteomes" id="UP000184041"/>
    </source>
</evidence>
<feature type="domain" description="Neutral/alkaline non-lysosomal ceramidase N-terminal" evidence="2">
    <location>
        <begin position="38"/>
        <end position="255"/>
    </location>
</feature>
<dbReference type="EMBL" id="FQUS01000031">
    <property type="protein sequence ID" value="SHG50542.1"/>
    <property type="molecule type" value="Genomic_DNA"/>
</dbReference>
<feature type="chain" id="PRO_5013064685" evidence="1">
    <location>
        <begin position="29"/>
        <end position="491"/>
    </location>
</feature>
<gene>
    <name evidence="3" type="ORF">SAMN05443144_1314</name>
</gene>
<dbReference type="STRING" id="1194090.SAMN05443144_1314"/>
<sequence length="491" mass="53774">MTTKVYISRVRLMKIVMKISLTIIFASADYSASGQVLQVGAAEVKITPPVGSVMGNSYGIAVVEGIEDHLYAKTIVLEKNGTITAFVACDLISLPHQLVKETRELLEKQTGIPGSNLIMTATHVHAGPQLNPLFWDAVGGKPKEKSKKYTHNLPSKIIESIRLAKKKLQPARVFVGTTKQNSINFNRRFLMKDGTVETNPGRLNPEIVKPTGPTDPELSVVYFESMDAEPLATLVNFALHVAVRTGDQITADFPGRIASVLADIKGKEMVTIFTNGTSGNINHIDVTQQELFESREESVRIGTILAGNVLKMYPSLRKVETNSLKIHTEPVKLPIPDIQFDKVEWATEVIRQYGDPENPSSFSDVVKAWRVLDLIELDEGLQARHAVTTTVPLTEDGQALMSEVQAITLGDELALIGYPGDAFVELGLSIKEHSPFPFTVVSEQSGNGVLSYVPNKKAFSEGDYEVRSARIKPGGGEIMVEAVINMLNDLR</sequence>
<dbReference type="InterPro" id="IPR031329">
    <property type="entry name" value="NEUT/ALK_ceramidase_N"/>
</dbReference>
<dbReference type="OrthoDB" id="337762at2"/>
<reference evidence="3 4" key="1">
    <citation type="submission" date="2016-11" db="EMBL/GenBank/DDBJ databases">
        <authorList>
            <person name="Jaros S."/>
            <person name="Januszkiewicz K."/>
            <person name="Wedrychowicz H."/>
        </authorList>
    </citation>
    <scope>NUCLEOTIDE SEQUENCE [LARGE SCALE GENOMIC DNA]</scope>
    <source>
        <strain evidence="3 4">DSM 21986</strain>
    </source>
</reference>
<dbReference type="Proteomes" id="UP000184041">
    <property type="component" value="Unassembled WGS sequence"/>
</dbReference>
<keyword evidence="1" id="KW-0732">Signal</keyword>
<evidence type="ECO:0000313" key="3">
    <source>
        <dbReference type="EMBL" id="SHG50542.1"/>
    </source>
</evidence>
<evidence type="ECO:0000259" key="2">
    <source>
        <dbReference type="Pfam" id="PF04734"/>
    </source>
</evidence>
<feature type="signal peptide" evidence="1">
    <location>
        <begin position="1"/>
        <end position="28"/>
    </location>
</feature>
<organism evidence="3 4">
    <name type="scientific">Fodinibius roseus</name>
    <dbReference type="NCBI Taxonomy" id="1194090"/>
    <lineage>
        <taxon>Bacteria</taxon>
        <taxon>Pseudomonadati</taxon>
        <taxon>Balneolota</taxon>
        <taxon>Balneolia</taxon>
        <taxon>Balneolales</taxon>
        <taxon>Balneolaceae</taxon>
        <taxon>Fodinibius</taxon>
    </lineage>
</organism>
<protein>
    <submittedName>
        <fullName evidence="3">Neutral/alkaline non-lysosomal ceramidase, N-terminal</fullName>
    </submittedName>
</protein>
<name>A0A1M5KCN7_9BACT</name>
<proteinExistence type="predicted"/>
<dbReference type="Pfam" id="PF04734">
    <property type="entry name" value="Ceramidase_alk"/>
    <property type="match status" value="1"/>
</dbReference>
<dbReference type="RefSeq" id="WP_073068165.1">
    <property type="nucleotide sequence ID" value="NZ_FQUS01000031.1"/>
</dbReference>
<keyword evidence="4" id="KW-1185">Reference proteome</keyword>
<evidence type="ECO:0000256" key="1">
    <source>
        <dbReference type="SAM" id="SignalP"/>
    </source>
</evidence>